<protein>
    <submittedName>
        <fullName evidence="3">Dehydratase</fullName>
    </submittedName>
</protein>
<feature type="domain" description="Lantibiotic dehydratase N-terminal" evidence="2">
    <location>
        <begin position="154"/>
        <end position="473"/>
    </location>
</feature>
<dbReference type="AlphaFoldDB" id="C6G216"/>
<reference evidence="3" key="1">
    <citation type="journal article" date="2009" name="J. Am. Chem. Soc.">
        <title>Ribosomally synthesized thiopeptide antibiotics targeting elongation factor Tu.</title>
        <authorList>
            <person name="Morris R.P."/>
            <person name="Leeds J.A."/>
            <person name="Naegeli H.U."/>
            <person name="Oberer L."/>
            <person name="Memmert K."/>
            <person name="Weber E."/>
            <person name="LaMarche M.J."/>
            <person name="Parker C.N."/>
            <person name="Burrer N."/>
            <person name="Esterow S."/>
            <person name="Hein A.E."/>
            <person name="Schmitt E.K."/>
            <person name="Krastel P."/>
        </authorList>
    </citation>
    <scope>NUCLEOTIDE SEQUENCE</scope>
    <source>
        <strain evidence="3">WU8817</strain>
    </source>
</reference>
<proteinExistence type="predicted"/>
<feature type="domain" description="Lantibiotic dehydratase N-terminal" evidence="2">
    <location>
        <begin position="603"/>
        <end position="756"/>
    </location>
</feature>
<name>C6G216_9ACTN</name>
<gene>
    <name evidence="3" type="primary">tpdB</name>
</gene>
<dbReference type="InterPro" id="IPR006827">
    <property type="entry name" value="Lant_deHydtase_N"/>
</dbReference>
<accession>C6G216</accession>
<evidence type="ECO:0000313" key="3">
    <source>
        <dbReference type="EMBL" id="ACS83767.1"/>
    </source>
</evidence>
<feature type="region of interest" description="Disordered" evidence="1">
    <location>
        <begin position="577"/>
        <end position="599"/>
    </location>
</feature>
<dbReference type="EMBL" id="FJ461359">
    <property type="protein sequence ID" value="ACS83767.1"/>
    <property type="molecule type" value="Genomic_DNA"/>
</dbReference>
<feature type="region of interest" description="Disordered" evidence="1">
    <location>
        <begin position="402"/>
        <end position="423"/>
    </location>
</feature>
<organism evidence="3">
    <name type="scientific">Nonomuraea sp. WU8817</name>
    <dbReference type="NCBI Taxonomy" id="653884"/>
    <lineage>
        <taxon>Bacteria</taxon>
        <taxon>Bacillati</taxon>
        <taxon>Actinomycetota</taxon>
        <taxon>Actinomycetes</taxon>
        <taxon>Streptosporangiales</taxon>
        <taxon>Streptosporangiaceae</taxon>
        <taxon>Nonomuraea</taxon>
    </lineage>
</organism>
<feature type="region of interest" description="Disordered" evidence="1">
    <location>
        <begin position="606"/>
        <end position="625"/>
    </location>
</feature>
<evidence type="ECO:0000256" key="1">
    <source>
        <dbReference type="SAM" id="MobiDB-lite"/>
    </source>
</evidence>
<dbReference type="Pfam" id="PF04738">
    <property type="entry name" value="Lant_dehydr_N"/>
    <property type="match status" value="2"/>
</dbReference>
<sequence length="827" mass="88390">MPPAQAGGTPPGVRRQIMEVGREIVVRVAGLPAAVLADLRLPHTAELVTHLSAERRRLAAEAAALSGELFDLIGAAGSARAALVGLRRALAPGHRPPSPRLIGLCPLPAPLAERVTAWVRARYDWEDRRRDLAGTLDKERADALDRVRAACVAPAFRRGLALSGGELTSTLERWLADPGRAPRQGKVLRLVKYLTRAAAKTSPYGSFMVSALAGRPGDDPPIPELLTVAEPPGAFLDAVGDALLADPALAGQVPLRPNPSLTWTAQGLLFVRTVRAAAGEQAGPKEEIATAGRAAALELCLRHAESRPTAPQLAELLAEAGADPGEAAAFVDRLVAAQLLLPCPPVHDDDPDPFGAWARQVCAPELRELAAASRPVAAAVDSPGQRRARIAEAAAAVADRLGIDPPADPAHEHDVSTGRPAPPPLPAGVLADLDAVRRWLAVFDWKVPVRVGVGAFCRERFGSGSRTPFLEACRAATAALPHLFGPAAMPWFLDLTGDGRLRELDRLRTRARDLARSGVLDRRRVLADTADWPAWLTWPASTGFYLQTLPGGVVLNAVHAGHGRAAGRVHHLLARAGAAPPRPPRSGLPRAEFGGRFGSALNTRTPSTRYEIDHPGATSGRDPRHRVPLGTLMVVHDPDTDLVHLHSDRLGRVEPVHLGMMGELGLPAVAGFLERAFAPTYLFHPSVPPFISLRDLAGASSARRFPRVSVGDVVVQRARWTVPAGLVPARTGADGDHLLALAEWRREHGIPERCFVRGWKPGAALGKARKPLYVDFASWHLVALFEREARTNAALVIDEALPDPLADGAPAHVTEYHVEIGDREREQ</sequence>
<evidence type="ECO:0000259" key="2">
    <source>
        <dbReference type="Pfam" id="PF04738"/>
    </source>
</evidence>